<keyword evidence="4 6" id="KW-1133">Transmembrane helix</keyword>
<feature type="transmembrane region" description="Helical" evidence="6">
    <location>
        <begin position="299"/>
        <end position="320"/>
    </location>
</feature>
<proteinExistence type="inferred from homology"/>
<feature type="transmembrane region" description="Helical" evidence="6">
    <location>
        <begin position="268"/>
        <end position="287"/>
    </location>
</feature>
<dbReference type="OrthoDB" id="78663at2759"/>
<feature type="transmembrane region" description="Helical" evidence="6">
    <location>
        <begin position="332"/>
        <end position="352"/>
    </location>
</feature>
<dbReference type="PANTHER" id="PTHR19444">
    <property type="entry name" value="UNC-93 RELATED"/>
    <property type="match status" value="1"/>
</dbReference>
<evidence type="ECO:0000256" key="5">
    <source>
        <dbReference type="ARBA" id="ARBA00023136"/>
    </source>
</evidence>
<keyword evidence="8" id="KW-1185">Reference proteome</keyword>
<protein>
    <submittedName>
        <fullName evidence="7">Protein unc-93-like A</fullName>
    </submittedName>
</protein>
<sequence length="463" mass="51191">MDQTGTFVVPDDWKRRRIFRNVIVVSFSFLLVFTAFQALSNLQSSINCDAGLGLASLATIYATLILSSMFIPSIIIRYFGLKWTMATSMFCYALYTVANYFPSWGTLIPASALVGLAAAPLWTAKATYLTTLGIKYAKIADDAPEAIINRFFGIFFLFFQTSQIIGNLVSSLVLKSEDDSTSDNSTEFTCGAQDCYTETGEENATTYCDPPDKNLTNILLSVYLACGIAAVFTVAIFVQRLPKNDKKEDDSTCGLFLATTKLMKETRLVLIIPFTVFSGLEQAFITGDFTKSFVTCTVGVGWVGFVMICYGCTNAIFSLFWGRLAKLTGRVFIVLTGTVIFAVLIVVLLTWTPTEDKLWVMFLLAALWGVADAVWQTQINAIYGALFPSDQQAAFSNYRLWESLGFTLSFAYSNFLCVWTKLTILAAMLGLGTIGYGIIETDERRLRRYQPPSSGGNELNTKL</sequence>
<comment type="subcellular location">
    <subcellularLocation>
        <location evidence="1">Membrane</location>
        <topology evidence="1">Multi-pass membrane protein</topology>
    </subcellularLocation>
</comment>
<evidence type="ECO:0000256" key="6">
    <source>
        <dbReference type="SAM" id="Phobius"/>
    </source>
</evidence>
<feature type="transmembrane region" description="Helical" evidence="6">
    <location>
        <begin position="422"/>
        <end position="439"/>
    </location>
</feature>
<dbReference type="Gene3D" id="1.20.1250.20">
    <property type="entry name" value="MFS general substrate transporter like domains"/>
    <property type="match status" value="2"/>
</dbReference>
<evidence type="ECO:0000256" key="4">
    <source>
        <dbReference type="ARBA" id="ARBA00022989"/>
    </source>
</evidence>
<evidence type="ECO:0000313" key="7">
    <source>
        <dbReference type="EMBL" id="KAJ8020377.1"/>
    </source>
</evidence>
<evidence type="ECO:0000256" key="1">
    <source>
        <dbReference type="ARBA" id="ARBA00004141"/>
    </source>
</evidence>
<dbReference type="InterPro" id="IPR051951">
    <property type="entry name" value="UNC-93_regulatory"/>
</dbReference>
<dbReference type="CDD" id="cd17406">
    <property type="entry name" value="MFS_unc93A_like"/>
    <property type="match status" value="1"/>
</dbReference>
<dbReference type="Proteomes" id="UP001152320">
    <property type="component" value="Chromosome 22"/>
</dbReference>
<comment type="similarity">
    <text evidence="2">Belongs to the unc-93 family.</text>
</comment>
<feature type="transmembrane region" description="Helical" evidence="6">
    <location>
        <begin position="151"/>
        <end position="174"/>
    </location>
</feature>
<keyword evidence="3 6" id="KW-0812">Transmembrane</keyword>
<feature type="transmembrane region" description="Helical" evidence="6">
    <location>
        <begin position="21"/>
        <end position="39"/>
    </location>
</feature>
<reference evidence="7" key="1">
    <citation type="submission" date="2021-10" db="EMBL/GenBank/DDBJ databases">
        <title>Tropical sea cucumber genome reveals ecological adaptation and Cuvierian tubules defense mechanism.</title>
        <authorList>
            <person name="Chen T."/>
        </authorList>
    </citation>
    <scope>NUCLEOTIDE SEQUENCE</scope>
    <source>
        <strain evidence="7">Nanhai2018</strain>
        <tissue evidence="7">Muscle</tissue>
    </source>
</reference>
<feature type="transmembrane region" description="Helical" evidence="6">
    <location>
        <begin position="83"/>
        <end position="101"/>
    </location>
</feature>
<organism evidence="7 8">
    <name type="scientific">Holothuria leucospilota</name>
    <name type="common">Black long sea cucumber</name>
    <name type="synonym">Mertensiothuria leucospilota</name>
    <dbReference type="NCBI Taxonomy" id="206669"/>
    <lineage>
        <taxon>Eukaryota</taxon>
        <taxon>Metazoa</taxon>
        <taxon>Echinodermata</taxon>
        <taxon>Eleutherozoa</taxon>
        <taxon>Echinozoa</taxon>
        <taxon>Holothuroidea</taxon>
        <taxon>Aspidochirotacea</taxon>
        <taxon>Aspidochirotida</taxon>
        <taxon>Holothuriidae</taxon>
        <taxon>Holothuria</taxon>
    </lineage>
</organism>
<dbReference type="InterPro" id="IPR010291">
    <property type="entry name" value="Ion_channel_UNC-93"/>
</dbReference>
<feature type="transmembrane region" description="Helical" evidence="6">
    <location>
        <begin position="51"/>
        <end position="71"/>
    </location>
</feature>
<dbReference type="SUPFAM" id="SSF103473">
    <property type="entry name" value="MFS general substrate transporter"/>
    <property type="match status" value="1"/>
</dbReference>
<dbReference type="InterPro" id="IPR036259">
    <property type="entry name" value="MFS_trans_sf"/>
</dbReference>
<keyword evidence="5 6" id="KW-0472">Membrane</keyword>
<feature type="transmembrane region" description="Helical" evidence="6">
    <location>
        <begin position="107"/>
        <end position="130"/>
    </location>
</feature>
<dbReference type="Pfam" id="PF05978">
    <property type="entry name" value="UNC-93"/>
    <property type="match status" value="1"/>
</dbReference>
<name>A0A9Q0YCS0_HOLLE</name>
<dbReference type="PANTHER" id="PTHR19444:SF13">
    <property type="entry name" value="PROTEIN UNC-93 HOMOLOG A"/>
    <property type="match status" value="1"/>
</dbReference>
<dbReference type="EMBL" id="JAIZAY010000022">
    <property type="protein sequence ID" value="KAJ8020377.1"/>
    <property type="molecule type" value="Genomic_DNA"/>
</dbReference>
<feature type="transmembrane region" description="Helical" evidence="6">
    <location>
        <begin position="218"/>
        <end position="238"/>
    </location>
</feature>
<dbReference type="GO" id="GO:0016020">
    <property type="term" value="C:membrane"/>
    <property type="evidence" value="ECO:0007669"/>
    <property type="project" value="UniProtKB-SubCell"/>
</dbReference>
<dbReference type="AlphaFoldDB" id="A0A9Q0YCS0"/>
<accession>A0A9Q0YCS0</accession>
<gene>
    <name evidence="7" type="ORF">HOLleu_39952</name>
</gene>
<evidence type="ECO:0000256" key="3">
    <source>
        <dbReference type="ARBA" id="ARBA00022692"/>
    </source>
</evidence>
<evidence type="ECO:0000256" key="2">
    <source>
        <dbReference type="ARBA" id="ARBA00009172"/>
    </source>
</evidence>
<comment type="caution">
    <text evidence="7">The sequence shown here is derived from an EMBL/GenBank/DDBJ whole genome shotgun (WGS) entry which is preliminary data.</text>
</comment>
<evidence type="ECO:0000313" key="8">
    <source>
        <dbReference type="Proteomes" id="UP001152320"/>
    </source>
</evidence>